<dbReference type="RefSeq" id="WP_142000508.1">
    <property type="nucleotide sequence ID" value="NZ_VFML01000001.1"/>
</dbReference>
<organism evidence="1 2">
    <name type="scientific">Amycolatopsis cihanbeyliensis</name>
    <dbReference type="NCBI Taxonomy" id="1128664"/>
    <lineage>
        <taxon>Bacteria</taxon>
        <taxon>Bacillati</taxon>
        <taxon>Actinomycetota</taxon>
        <taxon>Actinomycetes</taxon>
        <taxon>Pseudonocardiales</taxon>
        <taxon>Pseudonocardiaceae</taxon>
        <taxon>Amycolatopsis</taxon>
    </lineage>
</organism>
<protein>
    <submittedName>
        <fullName evidence="1">Uncharacterized protein (TIGR02569 family)</fullName>
    </submittedName>
</protein>
<proteinExistence type="predicted"/>
<name>A0A542DP66_AMYCI</name>
<comment type="caution">
    <text evidence="1">The sequence shown here is derived from an EMBL/GenBank/DDBJ whole genome shotgun (WGS) entry which is preliminary data.</text>
</comment>
<dbReference type="EMBL" id="VFML01000001">
    <property type="protein sequence ID" value="TQJ04888.1"/>
    <property type="molecule type" value="Genomic_DNA"/>
</dbReference>
<dbReference type="Proteomes" id="UP000320876">
    <property type="component" value="Unassembled WGS sequence"/>
</dbReference>
<dbReference type="OrthoDB" id="4427130at2"/>
<keyword evidence="2" id="KW-1185">Reference proteome</keyword>
<dbReference type="NCBIfam" id="TIGR02569">
    <property type="entry name" value="TIGR02569_actnb"/>
    <property type="match status" value="1"/>
</dbReference>
<dbReference type="InterPro" id="IPR013402">
    <property type="entry name" value="CHP02569"/>
</dbReference>
<gene>
    <name evidence="1" type="ORF">FB471_4698</name>
</gene>
<evidence type="ECO:0000313" key="1">
    <source>
        <dbReference type="EMBL" id="TQJ04888.1"/>
    </source>
</evidence>
<dbReference type="AlphaFoldDB" id="A0A542DP66"/>
<sequence>MVPSAECPPEHVGTAFGVSLAGAEPLPDGRGWLCGQVVLSPVTDRARAVWLAGTLAAVGAAPDLRVARPVRATDGRWLVAGWRASQYVSGAPAHRPDDTVLAAVRLHQATVGLPRPDFLSRRTDISTEAERAAWGERELELDEHKGGRWFEVLAGARRQVPEPDQLVHRELFGTALFDGDASPGIVDFIPCYRPADWGAAVVAIDALAWGGADPGLLRRWTHLPHWPQLLLRAVLFRLAHHALDPRSTRESLDGLLGAVRQVSDLV</sequence>
<reference evidence="1 2" key="1">
    <citation type="submission" date="2019-06" db="EMBL/GenBank/DDBJ databases">
        <title>Sequencing the genomes of 1000 actinobacteria strains.</title>
        <authorList>
            <person name="Klenk H.-P."/>
        </authorList>
    </citation>
    <scope>NUCLEOTIDE SEQUENCE [LARGE SCALE GENOMIC DNA]</scope>
    <source>
        <strain evidence="1 2">DSM 45679</strain>
    </source>
</reference>
<accession>A0A542DP66</accession>
<evidence type="ECO:0000313" key="2">
    <source>
        <dbReference type="Proteomes" id="UP000320876"/>
    </source>
</evidence>